<dbReference type="InterPro" id="IPR050217">
    <property type="entry name" value="Peroxiredoxin"/>
</dbReference>
<dbReference type="GO" id="GO:0005783">
    <property type="term" value="C:endoplasmic reticulum"/>
    <property type="evidence" value="ECO:0007669"/>
    <property type="project" value="TreeGrafter"/>
</dbReference>
<feature type="region of interest" description="Disordered" evidence="8">
    <location>
        <begin position="244"/>
        <end position="263"/>
    </location>
</feature>
<dbReference type="GO" id="GO:0033554">
    <property type="term" value="P:cellular response to stress"/>
    <property type="evidence" value="ECO:0007669"/>
    <property type="project" value="TreeGrafter"/>
</dbReference>
<comment type="similarity">
    <text evidence="1">Belongs to the peroxiredoxin family. AhpC/Prx1 subfamily.</text>
</comment>
<accession>A0A9P0F2L9</accession>
<organism evidence="10 11">
    <name type="scientific">Bemisia tabaci</name>
    <name type="common">Sweetpotato whitefly</name>
    <name type="synonym">Aleurodes tabaci</name>
    <dbReference type="NCBI Taxonomy" id="7038"/>
    <lineage>
        <taxon>Eukaryota</taxon>
        <taxon>Metazoa</taxon>
        <taxon>Ecdysozoa</taxon>
        <taxon>Arthropoda</taxon>
        <taxon>Hexapoda</taxon>
        <taxon>Insecta</taxon>
        <taxon>Pterygota</taxon>
        <taxon>Neoptera</taxon>
        <taxon>Paraneoptera</taxon>
        <taxon>Hemiptera</taxon>
        <taxon>Sternorrhyncha</taxon>
        <taxon>Aleyrodoidea</taxon>
        <taxon>Aleyrodidae</taxon>
        <taxon>Aleyrodinae</taxon>
        <taxon>Bemisia</taxon>
    </lineage>
</organism>
<dbReference type="CDD" id="cd03015">
    <property type="entry name" value="PRX_Typ2cys"/>
    <property type="match status" value="1"/>
</dbReference>
<dbReference type="EMBL" id="OU963864">
    <property type="protein sequence ID" value="CAH0386300.1"/>
    <property type="molecule type" value="Genomic_DNA"/>
</dbReference>
<dbReference type="GO" id="GO:0042744">
    <property type="term" value="P:hydrogen peroxide catabolic process"/>
    <property type="evidence" value="ECO:0007669"/>
    <property type="project" value="TreeGrafter"/>
</dbReference>
<dbReference type="GO" id="GO:0008379">
    <property type="term" value="F:thioredoxin peroxidase activity"/>
    <property type="evidence" value="ECO:0007669"/>
    <property type="project" value="TreeGrafter"/>
</dbReference>
<gene>
    <name evidence="10" type="ORF">BEMITA_LOCUS5437</name>
</gene>
<dbReference type="AlphaFoldDB" id="A0A9P0F2L9"/>
<feature type="region of interest" description="Disordered" evidence="8">
    <location>
        <begin position="1"/>
        <end position="24"/>
    </location>
</feature>
<dbReference type="GO" id="GO:0045454">
    <property type="term" value="P:cell redox homeostasis"/>
    <property type="evidence" value="ECO:0007669"/>
    <property type="project" value="TreeGrafter"/>
</dbReference>
<evidence type="ECO:0000256" key="3">
    <source>
        <dbReference type="ARBA" id="ARBA00022559"/>
    </source>
</evidence>
<keyword evidence="5" id="KW-0560">Oxidoreductase</keyword>
<keyword evidence="3" id="KW-0575">Peroxidase</keyword>
<dbReference type="InterPro" id="IPR000866">
    <property type="entry name" value="AhpC/TSA"/>
</dbReference>
<dbReference type="Proteomes" id="UP001152759">
    <property type="component" value="Chromosome 3"/>
</dbReference>
<dbReference type="Pfam" id="PF00578">
    <property type="entry name" value="AhpC-TSA"/>
    <property type="match status" value="1"/>
</dbReference>
<dbReference type="Gene3D" id="3.40.30.10">
    <property type="entry name" value="Glutaredoxin"/>
    <property type="match status" value="1"/>
</dbReference>
<dbReference type="GO" id="GO:0006979">
    <property type="term" value="P:response to oxidative stress"/>
    <property type="evidence" value="ECO:0007669"/>
    <property type="project" value="TreeGrafter"/>
</dbReference>
<feature type="domain" description="Thioredoxin" evidence="9">
    <location>
        <begin position="316"/>
        <end position="474"/>
    </location>
</feature>
<evidence type="ECO:0000259" key="9">
    <source>
        <dbReference type="PROSITE" id="PS51352"/>
    </source>
</evidence>
<dbReference type="GO" id="GO:0005829">
    <property type="term" value="C:cytosol"/>
    <property type="evidence" value="ECO:0007669"/>
    <property type="project" value="TreeGrafter"/>
</dbReference>
<evidence type="ECO:0000313" key="10">
    <source>
        <dbReference type="EMBL" id="CAH0386300.1"/>
    </source>
</evidence>
<dbReference type="PANTHER" id="PTHR10681:SF171">
    <property type="entry name" value="PEROXIREDOXIN 4"/>
    <property type="match status" value="1"/>
</dbReference>
<sequence length="494" mass="56214">MDVTETMKEAGSENDTVRKSERKPVKKKFDDFEIDVRKKARLENDEGNDSSMIEYQNVDKEQEISSENQFDIDPTQNESIVFTIEERIGESNILEKLKTLESSESDNNNHCSEPRRLTVKELLEIVEPKMSVSEFQNLVQSKSLNDSPVKKPPSTKRFRNEWLKMSEFKEWLQPHSLRDKAFCTICNKVLNAGKSELEKHGATRKHYTLLEQWRSSSNDFLERPRSSITGSPVSNSMFNAVPFRRKHSSESSNDGGPAIQVPDSRPQLEIVIPSGDEETEEYDYELEENDGKRYSNHSFAQPVKHKEKDNSSQSKAAVSKAAPFWKASAIVNGHVTELKLSDYKGRYIVLIFYPQDFSRVCQSELLAISDRISEFRALNAEVVACSVDSFLAHQVWCRTPRSEGGLANPKIALLSDPTHSISKDYGCFMPELGHTLRAYYIIDHRGIIRQITINDISVGRSTDELLRLVEAFQQTDETEASAPADWKSGQPLYS</sequence>
<name>A0A9P0F2L9_BEMTA</name>
<evidence type="ECO:0000256" key="7">
    <source>
        <dbReference type="ARBA" id="ARBA00049091"/>
    </source>
</evidence>
<dbReference type="EC" id="1.11.1.24" evidence="2"/>
<keyword evidence="4" id="KW-0049">Antioxidant</keyword>
<dbReference type="PROSITE" id="PS51352">
    <property type="entry name" value="THIOREDOXIN_2"/>
    <property type="match status" value="1"/>
</dbReference>
<keyword evidence="11" id="KW-1185">Reference proteome</keyword>
<keyword evidence="6" id="KW-0676">Redox-active center</keyword>
<protein>
    <recommendedName>
        <fullName evidence="2">thioredoxin-dependent peroxiredoxin</fullName>
        <ecNumber evidence="2">1.11.1.24</ecNumber>
    </recommendedName>
</protein>
<evidence type="ECO:0000256" key="5">
    <source>
        <dbReference type="ARBA" id="ARBA00023002"/>
    </source>
</evidence>
<dbReference type="InterPro" id="IPR013766">
    <property type="entry name" value="Thioredoxin_domain"/>
</dbReference>
<evidence type="ECO:0000256" key="1">
    <source>
        <dbReference type="ARBA" id="ARBA00009796"/>
    </source>
</evidence>
<evidence type="ECO:0000313" key="11">
    <source>
        <dbReference type="Proteomes" id="UP001152759"/>
    </source>
</evidence>
<comment type="catalytic activity">
    <reaction evidence="7">
        <text>a hydroperoxide + [thioredoxin]-dithiol = an alcohol + [thioredoxin]-disulfide + H2O</text>
        <dbReference type="Rhea" id="RHEA:62620"/>
        <dbReference type="Rhea" id="RHEA-COMP:10698"/>
        <dbReference type="Rhea" id="RHEA-COMP:10700"/>
        <dbReference type="ChEBI" id="CHEBI:15377"/>
        <dbReference type="ChEBI" id="CHEBI:29950"/>
        <dbReference type="ChEBI" id="CHEBI:30879"/>
        <dbReference type="ChEBI" id="CHEBI:35924"/>
        <dbReference type="ChEBI" id="CHEBI:50058"/>
        <dbReference type="EC" id="1.11.1.24"/>
    </reaction>
</comment>
<evidence type="ECO:0000256" key="4">
    <source>
        <dbReference type="ARBA" id="ARBA00022862"/>
    </source>
</evidence>
<dbReference type="PANTHER" id="PTHR10681">
    <property type="entry name" value="THIOREDOXIN PEROXIDASE"/>
    <property type="match status" value="1"/>
</dbReference>
<evidence type="ECO:0000256" key="8">
    <source>
        <dbReference type="SAM" id="MobiDB-lite"/>
    </source>
</evidence>
<evidence type="ECO:0000256" key="6">
    <source>
        <dbReference type="ARBA" id="ARBA00023284"/>
    </source>
</evidence>
<proteinExistence type="inferred from homology"/>
<reference evidence="10" key="1">
    <citation type="submission" date="2021-12" db="EMBL/GenBank/DDBJ databases">
        <authorList>
            <person name="King R."/>
        </authorList>
    </citation>
    <scope>NUCLEOTIDE SEQUENCE</scope>
</reference>
<evidence type="ECO:0000256" key="2">
    <source>
        <dbReference type="ARBA" id="ARBA00013017"/>
    </source>
</evidence>
<dbReference type="SUPFAM" id="SSF52833">
    <property type="entry name" value="Thioredoxin-like"/>
    <property type="match status" value="1"/>
</dbReference>
<feature type="region of interest" description="Disordered" evidence="8">
    <location>
        <begin position="294"/>
        <end position="315"/>
    </location>
</feature>
<dbReference type="InterPro" id="IPR036249">
    <property type="entry name" value="Thioredoxin-like_sf"/>
</dbReference>